<gene>
    <name evidence="2" type="ORF">TRAPUB_13829</name>
</gene>
<feature type="transmembrane region" description="Helical" evidence="1">
    <location>
        <begin position="138"/>
        <end position="164"/>
    </location>
</feature>
<dbReference type="Gene3D" id="3.10.129.10">
    <property type="entry name" value="Hotdog Thioesterase"/>
    <property type="match status" value="1"/>
</dbReference>
<accession>A0A1M2VQ14</accession>
<dbReference type="STRING" id="154538.A0A1M2VQ14"/>
<evidence type="ECO:0000256" key="1">
    <source>
        <dbReference type="SAM" id="Phobius"/>
    </source>
</evidence>
<evidence type="ECO:0000313" key="2">
    <source>
        <dbReference type="EMBL" id="OJT09689.1"/>
    </source>
</evidence>
<keyword evidence="3" id="KW-1185">Reference proteome</keyword>
<dbReference type="Proteomes" id="UP000184267">
    <property type="component" value="Unassembled WGS sequence"/>
</dbReference>
<dbReference type="InterPro" id="IPR029069">
    <property type="entry name" value="HotDog_dom_sf"/>
</dbReference>
<keyword evidence="1" id="KW-0812">Transmembrane</keyword>
<dbReference type="SUPFAM" id="SSF54637">
    <property type="entry name" value="Thioesterase/thiol ester dehydrase-isomerase"/>
    <property type="match status" value="1"/>
</dbReference>
<evidence type="ECO:0000313" key="3">
    <source>
        <dbReference type="Proteomes" id="UP000184267"/>
    </source>
</evidence>
<proteinExistence type="predicted"/>
<protein>
    <submittedName>
        <fullName evidence="2">Uncharacterized protein</fullName>
    </submittedName>
</protein>
<organism evidence="2 3">
    <name type="scientific">Trametes pubescens</name>
    <name type="common">White-rot fungus</name>
    <dbReference type="NCBI Taxonomy" id="154538"/>
    <lineage>
        <taxon>Eukaryota</taxon>
        <taxon>Fungi</taxon>
        <taxon>Dikarya</taxon>
        <taxon>Basidiomycota</taxon>
        <taxon>Agaricomycotina</taxon>
        <taxon>Agaricomycetes</taxon>
        <taxon>Polyporales</taxon>
        <taxon>Polyporaceae</taxon>
        <taxon>Trametes</taxon>
    </lineage>
</organism>
<dbReference type="OrthoDB" id="2831072at2759"/>
<reference evidence="2 3" key="1">
    <citation type="submission" date="2016-10" db="EMBL/GenBank/DDBJ databases">
        <title>Genome sequence of the basidiomycete white-rot fungus Trametes pubescens.</title>
        <authorList>
            <person name="Makela M.R."/>
            <person name="Granchi Z."/>
            <person name="Peng M."/>
            <person name="De Vries R.P."/>
            <person name="Grigoriev I."/>
            <person name="Riley R."/>
            <person name="Hilden K."/>
        </authorList>
    </citation>
    <scope>NUCLEOTIDE SEQUENCE [LARGE SCALE GENOMIC DNA]</scope>
    <source>
        <strain evidence="2 3">FBCC735</strain>
    </source>
</reference>
<dbReference type="AlphaFoldDB" id="A0A1M2VQ14"/>
<keyword evidence="1" id="KW-1133">Transmembrane helix</keyword>
<sequence>MSSERDPSAVRFEGDLTPKQRSAILKFADIILRGKGLFAKSTGSRLEITEVSLYEREEDKKTQVRMVFELDIDEDMLNSGNMVHGGCSMFLIDVHPSRNSRSAGAIVFHLEFALLRRIAPQFLDGVAFSPLCCLALSLWVGVTLALACCVALAFLAGIAIALALPPEFALTSLVALSTEVARQYRQHEYADGELVDAKDVLSAAEALKKGGNNDLRSHEEKKNDRPFLVVCWDESCGRPTIFTINKPKKAGVILASYPEIVKRVLGNDATKQKLHVWEGYGDRWTLRKVTDALLVASCHDRLLLKHYKNRTAAGLGHHVSALDMQTAARAMEALGNEVCGST</sequence>
<keyword evidence="1" id="KW-0472">Membrane</keyword>
<name>A0A1M2VQ14_TRAPU</name>
<comment type="caution">
    <text evidence="2">The sequence shown here is derived from an EMBL/GenBank/DDBJ whole genome shotgun (WGS) entry which is preliminary data.</text>
</comment>
<dbReference type="EMBL" id="MNAD01000884">
    <property type="protein sequence ID" value="OJT09689.1"/>
    <property type="molecule type" value="Genomic_DNA"/>
</dbReference>